<name>A0A285UMZ3_9BACL</name>
<evidence type="ECO:0000313" key="2">
    <source>
        <dbReference type="Proteomes" id="UP000219252"/>
    </source>
</evidence>
<proteinExistence type="predicted"/>
<protein>
    <submittedName>
        <fullName evidence="1">Uncharacterized protein</fullName>
    </submittedName>
</protein>
<keyword evidence="2" id="KW-1185">Reference proteome</keyword>
<dbReference type="OrthoDB" id="9940898at2"/>
<sequence>MFAKLQERKIESGNVIFRSKVTSYNKVRTSGFASKLNNEKNIETLSEKSISLINNTLNKLFTQGLLNKFHSKEDKSVLIITKNLSEEIQQCISSENFAHDIRVNHIENIEKTNFKVDIIIAFDFDYETIFFNEVSELSREINVPLIQFGIADGSLFMGPVYLSQKPC</sequence>
<dbReference type="AlphaFoldDB" id="A0A285UMZ3"/>
<organism evidence="1 2">
    <name type="scientific">Ureibacillus acetophenoni</name>
    <dbReference type="NCBI Taxonomy" id="614649"/>
    <lineage>
        <taxon>Bacteria</taxon>
        <taxon>Bacillati</taxon>
        <taxon>Bacillota</taxon>
        <taxon>Bacilli</taxon>
        <taxon>Bacillales</taxon>
        <taxon>Caryophanaceae</taxon>
        <taxon>Ureibacillus</taxon>
    </lineage>
</organism>
<reference evidence="2" key="1">
    <citation type="submission" date="2017-08" db="EMBL/GenBank/DDBJ databases">
        <authorList>
            <person name="Varghese N."/>
            <person name="Submissions S."/>
        </authorList>
    </citation>
    <scope>NUCLEOTIDE SEQUENCE [LARGE SCALE GENOMIC DNA]</scope>
    <source>
        <strain evidence="2">JC23</strain>
    </source>
</reference>
<evidence type="ECO:0000313" key="1">
    <source>
        <dbReference type="EMBL" id="SOC43250.1"/>
    </source>
</evidence>
<accession>A0A285UMZ3</accession>
<dbReference type="EMBL" id="OBQC01000015">
    <property type="protein sequence ID" value="SOC43250.1"/>
    <property type="molecule type" value="Genomic_DNA"/>
</dbReference>
<gene>
    <name evidence="1" type="ORF">SAMN05877842_11546</name>
</gene>
<dbReference type="RefSeq" id="WP_097150724.1">
    <property type="nucleotide sequence ID" value="NZ_OBQC01000015.1"/>
</dbReference>
<dbReference type="Proteomes" id="UP000219252">
    <property type="component" value="Unassembled WGS sequence"/>
</dbReference>